<keyword evidence="1" id="KW-0732">Signal</keyword>
<dbReference type="PANTHER" id="PTHR46361">
    <property type="entry name" value="ELECTRON CARRIER/ PROTEIN DISULFIDE OXIDOREDUCTASE"/>
    <property type="match status" value="1"/>
</dbReference>
<dbReference type="InterPro" id="IPR006869">
    <property type="entry name" value="DUF547"/>
</dbReference>
<dbReference type="RefSeq" id="WP_185271623.1">
    <property type="nucleotide sequence ID" value="NZ_CP055156.1"/>
</dbReference>
<feature type="chain" id="PRO_5028912264" evidence="1">
    <location>
        <begin position="22"/>
        <end position="259"/>
    </location>
</feature>
<dbReference type="Proteomes" id="UP000515237">
    <property type="component" value="Chromosome"/>
</dbReference>
<proteinExistence type="predicted"/>
<evidence type="ECO:0000313" key="4">
    <source>
        <dbReference type="Proteomes" id="UP000515237"/>
    </source>
</evidence>
<evidence type="ECO:0000313" key="3">
    <source>
        <dbReference type="EMBL" id="QNF35132.1"/>
    </source>
</evidence>
<accession>A0A7G7GD98</accession>
<name>A0A7G7GD98_9BACT</name>
<dbReference type="KEGG" id="aswu:HUW51_21320"/>
<dbReference type="EMBL" id="CP055156">
    <property type="protein sequence ID" value="QNF35132.1"/>
    <property type="molecule type" value="Genomic_DNA"/>
</dbReference>
<sequence>MQLLFYLLLLLAFLFLTGCTASGDSKPQSTFNTNSQPVSHALFTSLLQKYVDEHGRVNYRGLLQDSASLNQYLQLLSQNPPGPNWTTNEKLAYWINAYNGFTLKLVLRHYPVKSIKNIGNKLAIPFVNTVWDISFIKIGDKSFTLNKIEHGILRKDFTEPRIHFAIVCASQSCPKLRREAYTAANIDTQLNNQAEIFINDPFRNKIQTNQVQISKIFSWFKGDFTREKSLIAYLNQYSTIKINPDARVSSLPYNWNLNE</sequence>
<feature type="signal peptide" evidence="1">
    <location>
        <begin position="1"/>
        <end position="21"/>
    </location>
</feature>
<feature type="domain" description="DUF547" evidence="2">
    <location>
        <begin position="84"/>
        <end position="198"/>
    </location>
</feature>
<evidence type="ECO:0000259" key="2">
    <source>
        <dbReference type="Pfam" id="PF04784"/>
    </source>
</evidence>
<reference evidence="3 4" key="1">
    <citation type="journal article" date="2018" name="Int. J. Syst. Evol. Microbiol.">
        <title>Adhaeribacter swui sp. nov., isolated from wet mud.</title>
        <authorList>
            <person name="Kim D.U."/>
            <person name="Kim K.W."/>
            <person name="Kang M.S."/>
            <person name="Kim J.Y."/>
            <person name="Jang J.H."/>
            <person name="Kim M.K."/>
        </authorList>
    </citation>
    <scope>NUCLEOTIDE SEQUENCE [LARGE SCALE GENOMIC DNA]</scope>
    <source>
        <strain evidence="3 4">KCTC 52873</strain>
    </source>
</reference>
<organism evidence="3 4">
    <name type="scientific">Adhaeribacter swui</name>
    <dbReference type="NCBI Taxonomy" id="2086471"/>
    <lineage>
        <taxon>Bacteria</taxon>
        <taxon>Pseudomonadati</taxon>
        <taxon>Bacteroidota</taxon>
        <taxon>Cytophagia</taxon>
        <taxon>Cytophagales</taxon>
        <taxon>Hymenobacteraceae</taxon>
        <taxon>Adhaeribacter</taxon>
    </lineage>
</organism>
<gene>
    <name evidence="3" type="ORF">HUW51_21320</name>
</gene>
<evidence type="ECO:0000256" key="1">
    <source>
        <dbReference type="SAM" id="SignalP"/>
    </source>
</evidence>
<keyword evidence="4" id="KW-1185">Reference proteome</keyword>
<dbReference type="Pfam" id="PF04784">
    <property type="entry name" value="DUF547"/>
    <property type="match status" value="1"/>
</dbReference>
<protein>
    <submittedName>
        <fullName evidence="3">DUF547 domain-containing protein</fullName>
    </submittedName>
</protein>
<dbReference type="AlphaFoldDB" id="A0A7G7GD98"/>
<dbReference type="PANTHER" id="PTHR46361:SF3">
    <property type="entry name" value="ELECTRON CARRIER_ PROTEIN DISULFIDE OXIDOREDUCTASE"/>
    <property type="match status" value="1"/>
</dbReference>